<evidence type="ECO:0000313" key="2">
    <source>
        <dbReference type="EMBL" id="QWQ34716.1"/>
    </source>
</evidence>
<proteinExistence type="predicted"/>
<dbReference type="Proteomes" id="UP000680588">
    <property type="component" value="Chromosome"/>
</dbReference>
<dbReference type="EMBL" id="CP076456">
    <property type="protein sequence ID" value="QWQ34716.1"/>
    <property type="molecule type" value="Genomic_DNA"/>
</dbReference>
<dbReference type="PANTHER" id="PTHR33164">
    <property type="entry name" value="TRANSCRIPTIONAL REGULATOR, MARR FAMILY"/>
    <property type="match status" value="1"/>
</dbReference>
<dbReference type="InterPro" id="IPR039422">
    <property type="entry name" value="MarR/SlyA-like"/>
</dbReference>
<dbReference type="RefSeq" id="WP_207346793.1">
    <property type="nucleotide sequence ID" value="NZ_CP076456.1"/>
</dbReference>
<gene>
    <name evidence="2" type="ORF">KG104_09035</name>
</gene>
<dbReference type="Pfam" id="PF12802">
    <property type="entry name" value="MarR_2"/>
    <property type="match status" value="1"/>
</dbReference>
<name>A0A975PC51_9MICC</name>
<dbReference type="KEGG" id="asun:KG104_09035"/>
<dbReference type="InterPro" id="IPR036390">
    <property type="entry name" value="WH_DNA-bd_sf"/>
</dbReference>
<feature type="domain" description="HTH marR-type" evidence="1">
    <location>
        <begin position="11"/>
        <end position="148"/>
    </location>
</feature>
<evidence type="ECO:0000313" key="3">
    <source>
        <dbReference type="Proteomes" id="UP000680588"/>
    </source>
</evidence>
<evidence type="ECO:0000259" key="1">
    <source>
        <dbReference type="PROSITE" id="PS50995"/>
    </source>
</evidence>
<accession>A0A975PC51</accession>
<dbReference type="PROSITE" id="PS50995">
    <property type="entry name" value="HTH_MARR_2"/>
    <property type="match status" value="1"/>
</dbReference>
<protein>
    <submittedName>
        <fullName evidence="2">MarR family winged helix-turn-helix transcriptional regulator</fullName>
    </submittedName>
</protein>
<dbReference type="AlphaFoldDB" id="A0A975PC51"/>
<dbReference type="GO" id="GO:0006950">
    <property type="term" value="P:response to stress"/>
    <property type="evidence" value="ECO:0007669"/>
    <property type="project" value="TreeGrafter"/>
</dbReference>
<dbReference type="InterPro" id="IPR000835">
    <property type="entry name" value="HTH_MarR-typ"/>
</dbReference>
<dbReference type="SMART" id="SM00347">
    <property type="entry name" value="HTH_MARR"/>
    <property type="match status" value="1"/>
</dbReference>
<reference evidence="2" key="1">
    <citation type="submission" date="2021-06" db="EMBL/GenBank/DDBJ databases">
        <title>Novel species in genus Arthrobacter.</title>
        <authorList>
            <person name="Zhang G."/>
        </authorList>
    </citation>
    <scope>NUCLEOTIDE SEQUENCE</scope>
    <source>
        <strain evidence="2">Zg-ZUI122</strain>
    </source>
</reference>
<sequence length="166" mass="17805">MTDGSDTRQERRRLVRSLENLGSAFQATTLPVLLDSLLSTELTIQQLKVLAVLATTENGATGRGLADTFGVSLASMSGLVDRLVAQGAAVRSQDEADGRVRRVRATPLGLALVRRLMSARPELSADILDRLPLEDLRALEQGMRAVHRCSMPDPATDPAPGLEPPP</sequence>
<dbReference type="Gene3D" id="1.10.10.10">
    <property type="entry name" value="Winged helix-like DNA-binding domain superfamily/Winged helix DNA-binding domain"/>
    <property type="match status" value="1"/>
</dbReference>
<dbReference type="InterPro" id="IPR036388">
    <property type="entry name" value="WH-like_DNA-bd_sf"/>
</dbReference>
<keyword evidence="3" id="KW-1185">Reference proteome</keyword>
<dbReference type="PANTHER" id="PTHR33164:SF57">
    <property type="entry name" value="MARR-FAMILY TRANSCRIPTIONAL REGULATOR"/>
    <property type="match status" value="1"/>
</dbReference>
<organism evidence="2 3">
    <name type="scientific">Arthrobacter sunyaminii</name>
    <dbReference type="NCBI Taxonomy" id="2816859"/>
    <lineage>
        <taxon>Bacteria</taxon>
        <taxon>Bacillati</taxon>
        <taxon>Actinomycetota</taxon>
        <taxon>Actinomycetes</taxon>
        <taxon>Micrococcales</taxon>
        <taxon>Micrococcaceae</taxon>
        <taxon>Arthrobacter</taxon>
    </lineage>
</organism>
<dbReference type="GO" id="GO:0003700">
    <property type="term" value="F:DNA-binding transcription factor activity"/>
    <property type="evidence" value="ECO:0007669"/>
    <property type="project" value="InterPro"/>
</dbReference>
<dbReference type="SUPFAM" id="SSF46785">
    <property type="entry name" value="Winged helix' DNA-binding domain"/>
    <property type="match status" value="1"/>
</dbReference>